<dbReference type="SUPFAM" id="SSF100950">
    <property type="entry name" value="NagB/RpiA/CoA transferase-like"/>
    <property type="match status" value="1"/>
</dbReference>
<sequence>MQLIICESPEGVANWSANYVKQRINKFQPTADKPFVLGLPTGSTPLKMYQKLIEFHRQGDLSFQNVVTFNMDEYVGLPEDHPQSYHYYMYQNFFNHIDIPRGNIHILNGNAEDIPAECQSYEDNIKAFGGIELFIGGMGEDGHIAFNEPGSSLESRTRLKTLTYSTLLANARFFGQDINQVPKSALTVGVGTILDAFEVMILVQGYHKAIALHHAIEQGVNHFWTVSALQLHPRSIIVCDEDATLELKVKTVKYFQELERDNPTFN</sequence>
<dbReference type="EC" id="3.5.99.6" evidence="3"/>
<keyword evidence="2 3" id="KW-0119">Carbohydrate metabolism</keyword>
<dbReference type="Gene3D" id="3.40.50.1360">
    <property type="match status" value="1"/>
</dbReference>
<dbReference type="NCBIfam" id="TIGR00502">
    <property type="entry name" value="nagB"/>
    <property type="match status" value="1"/>
</dbReference>
<proteinExistence type="inferred from homology"/>
<comment type="caution">
    <text evidence="5">The sequence shown here is derived from an EMBL/GenBank/DDBJ whole genome shotgun (WGS) entry which is preliminary data.</text>
</comment>
<reference evidence="5 6" key="1">
    <citation type="submission" date="2024-09" db="EMBL/GenBank/DDBJ databases">
        <title>Floridaenema gen nov. (Aerosakkonemataceae, Aerosakkonematales ord. nov., Cyanobacteria) from benthic tropical and subtropical fresh waters, with the description of four new species.</title>
        <authorList>
            <person name="Moretto J.A."/>
            <person name="Berthold D.E."/>
            <person name="Lefler F.W."/>
            <person name="Huang I.-S."/>
            <person name="Laughinghouse H. IV."/>
        </authorList>
    </citation>
    <scope>NUCLEOTIDE SEQUENCE [LARGE SCALE GENOMIC DNA]</scope>
    <source>
        <strain evidence="5 6">BLCC-F154</strain>
    </source>
</reference>
<keyword evidence="3" id="KW-0021">Allosteric enzyme</keyword>
<feature type="site" description="Part of the allosteric site" evidence="3">
    <location>
        <position position="160"/>
    </location>
</feature>
<keyword evidence="6" id="KW-1185">Reference proteome</keyword>
<feature type="active site" description="For ring-opening step" evidence="3">
    <location>
        <position position="148"/>
    </location>
</feature>
<keyword evidence="1 3" id="KW-0378">Hydrolase</keyword>
<evidence type="ECO:0000256" key="2">
    <source>
        <dbReference type="ARBA" id="ARBA00023277"/>
    </source>
</evidence>
<accession>A0ABV4YDQ4</accession>
<comment type="catalytic activity">
    <reaction evidence="3">
        <text>alpha-D-glucosamine 6-phosphate + H2O = beta-D-fructose 6-phosphate + NH4(+)</text>
        <dbReference type="Rhea" id="RHEA:12172"/>
        <dbReference type="ChEBI" id="CHEBI:15377"/>
        <dbReference type="ChEBI" id="CHEBI:28938"/>
        <dbReference type="ChEBI" id="CHEBI:57634"/>
        <dbReference type="ChEBI" id="CHEBI:75989"/>
        <dbReference type="EC" id="3.5.99.6"/>
    </reaction>
</comment>
<organism evidence="5 6">
    <name type="scientific">Floridaenema fluviatile BLCC-F154</name>
    <dbReference type="NCBI Taxonomy" id="3153640"/>
    <lineage>
        <taxon>Bacteria</taxon>
        <taxon>Bacillati</taxon>
        <taxon>Cyanobacteriota</taxon>
        <taxon>Cyanophyceae</taxon>
        <taxon>Oscillatoriophycideae</taxon>
        <taxon>Aerosakkonematales</taxon>
        <taxon>Aerosakkonemataceae</taxon>
        <taxon>Floridanema</taxon>
        <taxon>Floridanema fluviatile</taxon>
    </lineage>
</organism>
<dbReference type="InterPro" id="IPR006148">
    <property type="entry name" value="Glc/Gal-6P_isomerase"/>
</dbReference>
<dbReference type="Pfam" id="PF01182">
    <property type="entry name" value="Glucosamine_iso"/>
    <property type="match status" value="1"/>
</dbReference>
<dbReference type="InterPro" id="IPR018321">
    <property type="entry name" value="Glucosamine6P_isomerase_CS"/>
</dbReference>
<evidence type="ECO:0000256" key="1">
    <source>
        <dbReference type="ARBA" id="ARBA00022801"/>
    </source>
</evidence>
<dbReference type="CDD" id="cd01399">
    <property type="entry name" value="GlcN6P_deaminase"/>
    <property type="match status" value="1"/>
</dbReference>
<gene>
    <name evidence="3 5" type="primary">nagB</name>
    <name evidence="5" type="ORF">ACE1B6_13225</name>
</gene>
<dbReference type="InterPro" id="IPR004547">
    <property type="entry name" value="Glucosamine6P_isomerase"/>
</dbReference>
<feature type="active site" description="Proton acceptor; for ring-opening step" evidence="3">
    <location>
        <position position="143"/>
    </location>
</feature>
<comment type="function">
    <text evidence="3">Catalyzes the reversible isomerization-deamination of glucosamine 6-phosphate (GlcN6P) to form fructose 6-phosphate (Fru6P) and ammonium ion.</text>
</comment>
<dbReference type="HAMAP" id="MF_01241">
    <property type="entry name" value="GlcN6P_deamin"/>
    <property type="match status" value="1"/>
</dbReference>
<feature type="active site" description="For ring-opening step" evidence="3">
    <location>
        <position position="141"/>
    </location>
</feature>
<evidence type="ECO:0000256" key="3">
    <source>
        <dbReference type="HAMAP-Rule" id="MF_01241"/>
    </source>
</evidence>
<evidence type="ECO:0000313" key="6">
    <source>
        <dbReference type="Proteomes" id="UP001576776"/>
    </source>
</evidence>
<dbReference type="EMBL" id="JBHFNS010000055">
    <property type="protein sequence ID" value="MFB2936208.1"/>
    <property type="molecule type" value="Genomic_DNA"/>
</dbReference>
<feature type="site" description="Part of the allosteric site" evidence="3">
    <location>
        <position position="161"/>
    </location>
</feature>
<feature type="active site" description="Proton acceptor; for enolization step" evidence="3">
    <location>
        <position position="72"/>
    </location>
</feature>
<name>A0ABV4YDQ4_9CYAN</name>
<dbReference type="PROSITE" id="PS01161">
    <property type="entry name" value="GLC_GALNAC_ISOMERASE"/>
    <property type="match status" value="1"/>
</dbReference>
<dbReference type="PANTHER" id="PTHR11280:SF5">
    <property type="entry name" value="GLUCOSAMINE-6-PHOSPHATE ISOMERASE"/>
    <property type="match status" value="1"/>
</dbReference>
<feature type="domain" description="Glucosamine/galactosamine-6-phosphate isomerase" evidence="4">
    <location>
        <begin position="9"/>
        <end position="221"/>
    </location>
</feature>
<comment type="similarity">
    <text evidence="3">Belongs to the glucosamine/galactosamine-6-phosphate isomerase family. NagB subfamily.</text>
</comment>
<evidence type="ECO:0000259" key="4">
    <source>
        <dbReference type="Pfam" id="PF01182"/>
    </source>
</evidence>
<protein>
    <recommendedName>
        <fullName evidence="3">Glucosamine-6-phosphate deaminase</fullName>
        <ecNumber evidence="3">3.5.99.6</ecNumber>
    </recommendedName>
    <alternativeName>
        <fullName evidence="3">GlcN6P deaminase</fullName>
        <shortName evidence="3">GNPDA</shortName>
    </alternativeName>
    <alternativeName>
        <fullName evidence="3">Glucosamine-6-phosphate isomerase</fullName>
    </alternativeName>
</protein>
<dbReference type="GO" id="GO:0004342">
    <property type="term" value="F:glucosamine-6-phosphate deaminase activity"/>
    <property type="evidence" value="ECO:0007669"/>
    <property type="project" value="UniProtKB-EC"/>
</dbReference>
<comment type="pathway">
    <text evidence="3">Amino-sugar metabolism; N-acetylneuraminate degradation; D-fructose 6-phosphate from N-acetylneuraminate: step 5/5.</text>
</comment>
<comment type="caution">
    <text evidence="3">Lacks conserved residue(s) required for the propagation of feature annotation.</text>
</comment>
<dbReference type="Proteomes" id="UP001576776">
    <property type="component" value="Unassembled WGS sequence"/>
</dbReference>
<feature type="site" description="Part of the allosteric site" evidence="3">
    <location>
        <position position="158"/>
    </location>
</feature>
<dbReference type="InterPro" id="IPR037171">
    <property type="entry name" value="NagB/RpiA_transferase-like"/>
</dbReference>
<dbReference type="RefSeq" id="WP_413257706.1">
    <property type="nucleotide sequence ID" value="NZ_JBHFNS010000055.1"/>
</dbReference>
<feature type="site" description="Part of the allosteric site" evidence="3">
    <location>
        <position position="151"/>
    </location>
</feature>
<evidence type="ECO:0000313" key="5">
    <source>
        <dbReference type="EMBL" id="MFB2936208.1"/>
    </source>
</evidence>
<dbReference type="PANTHER" id="PTHR11280">
    <property type="entry name" value="GLUCOSAMINE-6-PHOSPHATE ISOMERASE"/>
    <property type="match status" value="1"/>
</dbReference>
<comment type="activity regulation">
    <text evidence="3">Allosterically activated by N-acetylglucosamine 6-phosphate (GlcNAc6P).</text>
</comment>